<evidence type="ECO:0000313" key="8">
    <source>
        <dbReference type="Proteomes" id="UP001165962"/>
    </source>
</evidence>
<dbReference type="SMART" id="SM00448">
    <property type="entry name" value="REC"/>
    <property type="match status" value="1"/>
</dbReference>
<dbReference type="CDD" id="cd17536">
    <property type="entry name" value="REC_YesN-like"/>
    <property type="match status" value="1"/>
</dbReference>
<dbReference type="InterPro" id="IPR009057">
    <property type="entry name" value="Homeodomain-like_sf"/>
</dbReference>
<evidence type="ECO:0000256" key="4">
    <source>
        <dbReference type="PROSITE-ProRule" id="PRU00169"/>
    </source>
</evidence>
<accession>A0ABX0JDP8</accession>
<dbReference type="PANTHER" id="PTHR43280">
    <property type="entry name" value="ARAC-FAMILY TRANSCRIPTIONAL REGULATOR"/>
    <property type="match status" value="1"/>
</dbReference>
<dbReference type="InterPro" id="IPR020449">
    <property type="entry name" value="Tscrpt_reg_AraC-type_HTH"/>
</dbReference>
<keyword evidence="1" id="KW-0805">Transcription regulation</keyword>
<feature type="domain" description="HTH araC/xylS-type" evidence="5">
    <location>
        <begin position="418"/>
        <end position="516"/>
    </location>
</feature>
<evidence type="ECO:0000256" key="2">
    <source>
        <dbReference type="ARBA" id="ARBA00023125"/>
    </source>
</evidence>
<proteinExistence type="predicted"/>
<keyword evidence="2" id="KW-0238">DNA-binding</keyword>
<dbReference type="PROSITE" id="PS00041">
    <property type="entry name" value="HTH_ARAC_FAMILY_1"/>
    <property type="match status" value="1"/>
</dbReference>
<dbReference type="Gene3D" id="1.10.10.60">
    <property type="entry name" value="Homeodomain-like"/>
    <property type="match status" value="2"/>
</dbReference>
<feature type="modified residue" description="4-aspartylphosphate" evidence="4">
    <location>
        <position position="54"/>
    </location>
</feature>
<dbReference type="Pfam" id="PF12833">
    <property type="entry name" value="HTH_18"/>
    <property type="match status" value="1"/>
</dbReference>
<reference evidence="7" key="1">
    <citation type="submission" date="2020-03" db="EMBL/GenBank/DDBJ databases">
        <title>Draft sequencing of Paenibacilllus sp. S3N08.</title>
        <authorList>
            <person name="Kim D.-U."/>
        </authorList>
    </citation>
    <scope>NUCLEOTIDE SEQUENCE</scope>
    <source>
        <strain evidence="7">S3N08</strain>
    </source>
</reference>
<evidence type="ECO:0000259" key="6">
    <source>
        <dbReference type="PROSITE" id="PS50110"/>
    </source>
</evidence>
<dbReference type="SUPFAM" id="SSF52172">
    <property type="entry name" value="CheY-like"/>
    <property type="match status" value="1"/>
</dbReference>
<sequence>MKVLIVDDEEHVREGIMLALDWEKIGVQELLFAENGLQALELIKLHDFAVIFCDMNMPGMDGTELLLQLRQFNQTTQIIVVSGYDNFAYTHAALLAKGVDYLLKPLRTRELVQSLERAMSAWKEQTSHLDKDIEAGEKLRRANALLDEQKLVGYFKGETAFNEEIRRLFSRRGLRVNQVKVALILPINRSELLYDRFRGDSELLIFSLNNIAHEVLNRYGAHYLCRLDDYQWLLLTFSEDPMGENQHHYYLEKVASSWLNTLGLKVLVGLHEGVATVENLPEAIGGARFALQRCDILNNEPGNNVLSHKLPRLTEQQLLLHTAFTRKDKSLAVATIRSFTRILRERMSLRLRDLQGFTHEANLMLEKMGGIQHAEMKTTNKIIPLWIADLDEWERLLIDLYSSLIDESEGEFSARSIEAIYDYITNHYEEDISLSMLGAKFNFNPWYISRKFKEIYKTTVITYLTQLRIGKSKSLLSSTNISVSEMANMLGYTDENYFSKVFKKQTGISPLQFRKSQRDENGQNPEK</sequence>
<evidence type="ECO:0000256" key="1">
    <source>
        <dbReference type="ARBA" id="ARBA00023015"/>
    </source>
</evidence>
<keyword evidence="3" id="KW-0804">Transcription</keyword>
<dbReference type="InterPro" id="IPR001789">
    <property type="entry name" value="Sig_transdc_resp-reg_receiver"/>
</dbReference>
<comment type="caution">
    <text evidence="7">The sequence shown here is derived from an EMBL/GenBank/DDBJ whole genome shotgun (WGS) entry which is preliminary data.</text>
</comment>
<dbReference type="EMBL" id="JAAOIW010000021">
    <property type="protein sequence ID" value="NHN34642.1"/>
    <property type="molecule type" value="Genomic_DNA"/>
</dbReference>
<evidence type="ECO:0000256" key="3">
    <source>
        <dbReference type="ARBA" id="ARBA00023163"/>
    </source>
</evidence>
<organism evidence="7 8">
    <name type="scientific">Paenibacillus agricola</name>
    <dbReference type="NCBI Taxonomy" id="2716264"/>
    <lineage>
        <taxon>Bacteria</taxon>
        <taxon>Bacillati</taxon>
        <taxon>Bacillota</taxon>
        <taxon>Bacilli</taxon>
        <taxon>Bacillales</taxon>
        <taxon>Paenibacillaceae</taxon>
        <taxon>Paenibacillus</taxon>
    </lineage>
</organism>
<dbReference type="PRINTS" id="PR00032">
    <property type="entry name" value="HTHARAC"/>
</dbReference>
<evidence type="ECO:0000259" key="5">
    <source>
        <dbReference type="PROSITE" id="PS01124"/>
    </source>
</evidence>
<dbReference type="RefSeq" id="WP_166155910.1">
    <property type="nucleotide sequence ID" value="NZ_JAAOIW010000021.1"/>
</dbReference>
<name>A0ABX0JDP8_9BACL</name>
<keyword evidence="8" id="KW-1185">Reference proteome</keyword>
<dbReference type="PANTHER" id="PTHR43280:SF28">
    <property type="entry name" value="HTH-TYPE TRANSCRIPTIONAL ACTIVATOR RHAS"/>
    <property type="match status" value="1"/>
</dbReference>
<dbReference type="Pfam" id="PF00072">
    <property type="entry name" value="Response_reg"/>
    <property type="match status" value="1"/>
</dbReference>
<dbReference type="PROSITE" id="PS50110">
    <property type="entry name" value="RESPONSE_REGULATORY"/>
    <property type="match status" value="1"/>
</dbReference>
<dbReference type="Gene3D" id="3.40.50.2300">
    <property type="match status" value="1"/>
</dbReference>
<dbReference type="SUPFAM" id="SSF46689">
    <property type="entry name" value="Homeodomain-like"/>
    <property type="match status" value="2"/>
</dbReference>
<dbReference type="InterPro" id="IPR011006">
    <property type="entry name" value="CheY-like_superfamily"/>
</dbReference>
<dbReference type="Proteomes" id="UP001165962">
    <property type="component" value="Unassembled WGS sequence"/>
</dbReference>
<protein>
    <submittedName>
        <fullName evidence="7">Response regulator</fullName>
    </submittedName>
</protein>
<keyword evidence="4" id="KW-0597">Phosphoprotein</keyword>
<feature type="domain" description="Response regulatory" evidence="6">
    <location>
        <begin position="2"/>
        <end position="119"/>
    </location>
</feature>
<dbReference type="InterPro" id="IPR018062">
    <property type="entry name" value="HTH_AraC-typ_CS"/>
</dbReference>
<gene>
    <name evidence="7" type="ORF">G9U52_33275</name>
</gene>
<evidence type="ECO:0000313" key="7">
    <source>
        <dbReference type="EMBL" id="NHN34642.1"/>
    </source>
</evidence>
<dbReference type="InterPro" id="IPR018060">
    <property type="entry name" value="HTH_AraC"/>
</dbReference>
<dbReference type="PROSITE" id="PS01124">
    <property type="entry name" value="HTH_ARAC_FAMILY_2"/>
    <property type="match status" value="1"/>
</dbReference>
<dbReference type="SMART" id="SM00342">
    <property type="entry name" value="HTH_ARAC"/>
    <property type="match status" value="1"/>
</dbReference>